<dbReference type="Proteomes" id="UP000193498">
    <property type="component" value="Unassembled WGS sequence"/>
</dbReference>
<dbReference type="PANTHER" id="PTHR45648:SF22">
    <property type="entry name" value="GDSL LIPASE_ACYLHYDROLASE FAMILY PROTEIN (AFU_ORTHOLOGUE AFUA_4G14700)"/>
    <property type="match status" value="1"/>
</dbReference>
<evidence type="ECO:0000256" key="2">
    <source>
        <dbReference type="SAM" id="SignalP"/>
    </source>
</evidence>
<dbReference type="EMBL" id="MCFE01000737">
    <property type="protein sequence ID" value="ORX80504.1"/>
    <property type="molecule type" value="Genomic_DNA"/>
</dbReference>
<dbReference type="InterPro" id="IPR001087">
    <property type="entry name" value="GDSL"/>
</dbReference>
<proteinExistence type="predicted"/>
<dbReference type="CDD" id="cd01846">
    <property type="entry name" value="fatty_acyltransferase_like"/>
    <property type="match status" value="1"/>
</dbReference>
<sequence length="299" mass="33142">MWVLNKLAYALFSISVIGAVPYGAKSLDLQTIKTLVIFGDSFSDTGNVYTLSNKTHPPSYYYNGHFSNGKMWPEYVQEVTTWRVINYAYGGATVNNNIVQGYTGANYDIKVPGVAQQIEAHKEYLAKNPKEVSPNSTLYVIEAAGNDYFYGGPSITPDSVATNVYQTSKVLLEAPFSGVNLLYFNVALDHLPYNMNQNATVRDEARANRIQQNLALKSLIRSNIKVNVKLFDLNGFLARELVSPSHESANIPCVQQPSTPGGQPIICNAPERKVFWDIFHPTTITHHAMAKAILTTLSR</sequence>
<feature type="signal peptide" evidence="2">
    <location>
        <begin position="1"/>
        <end position="26"/>
    </location>
</feature>
<keyword evidence="1" id="KW-0378">Hydrolase</keyword>
<dbReference type="Gene3D" id="3.40.50.1110">
    <property type="entry name" value="SGNH hydrolase"/>
    <property type="match status" value="1"/>
</dbReference>
<dbReference type="OrthoDB" id="1600564at2759"/>
<keyword evidence="2" id="KW-0732">Signal</keyword>
<accession>A0A1Y1X5B1</accession>
<dbReference type="InParanoid" id="A0A1Y1X5B1"/>
<reference evidence="3 4" key="1">
    <citation type="submission" date="2016-07" db="EMBL/GenBank/DDBJ databases">
        <title>Pervasive Adenine N6-methylation of Active Genes in Fungi.</title>
        <authorList>
            <consortium name="DOE Joint Genome Institute"/>
            <person name="Mondo S.J."/>
            <person name="Dannebaum R.O."/>
            <person name="Kuo R.C."/>
            <person name="Labutti K."/>
            <person name="Haridas S."/>
            <person name="Kuo A."/>
            <person name="Salamov A."/>
            <person name="Ahrendt S.R."/>
            <person name="Lipzen A."/>
            <person name="Sullivan W."/>
            <person name="Andreopoulos W.B."/>
            <person name="Clum A."/>
            <person name="Lindquist E."/>
            <person name="Daum C."/>
            <person name="Ramamoorthy G.K."/>
            <person name="Gryganskyi A."/>
            <person name="Culley D."/>
            <person name="Magnuson J.K."/>
            <person name="James T.Y."/>
            <person name="O'Malley M.A."/>
            <person name="Stajich J.E."/>
            <person name="Spatafora J.W."/>
            <person name="Visel A."/>
            <person name="Grigoriev I.V."/>
        </authorList>
    </citation>
    <scope>NUCLEOTIDE SEQUENCE [LARGE SCALE GENOMIC DNA]</scope>
    <source>
        <strain evidence="3 4">CBS 931.73</strain>
    </source>
</reference>
<protein>
    <submittedName>
        <fullName evidence="3">Uncharacterized protein</fullName>
    </submittedName>
</protein>
<dbReference type="InterPro" id="IPR036514">
    <property type="entry name" value="SGNH_hydro_sf"/>
</dbReference>
<evidence type="ECO:0000313" key="4">
    <source>
        <dbReference type="Proteomes" id="UP000193498"/>
    </source>
</evidence>
<name>A0A1Y1X5B1_9FUNG</name>
<dbReference type="Pfam" id="PF00657">
    <property type="entry name" value="Lipase_GDSL"/>
    <property type="match status" value="1"/>
</dbReference>
<feature type="chain" id="PRO_5010995538" evidence="2">
    <location>
        <begin position="27"/>
        <end position="299"/>
    </location>
</feature>
<evidence type="ECO:0000256" key="1">
    <source>
        <dbReference type="ARBA" id="ARBA00022801"/>
    </source>
</evidence>
<dbReference type="STRING" id="1314790.A0A1Y1X5B1"/>
<dbReference type="PANTHER" id="PTHR45648">
    <property type="entry name" value="GDSL LIPASE/ACYLHYDROLASE FAMILY PROTEIN (AFU_ORTHOLOGUE AFUA_4G14700)"/>
    <property type="match status" value="1"/>
</dbReference>
<keyword evidence="4" id="KW-1185">Reference proteome</keyword>
<evidence type="ECO:0000313" key="3">
    <source>
        <dbReference type="EMBL" id="ORX80504.1"/>
    </source>
</evidence>
<dbReference type="AlphaFoldDB" id="A0A1Y1X5B1"/>
<comment type="caution">
    <text evidence="3">The sequence shown here is derived from an EMBL/GenBank/DDBJ whole genome shotgun (WGS) entry which is preliminary data.</text>
</comment>
<gene>
    <name evidence="3" type="ORF">K493DRAFT_389948</name>
</gene>
<dbReference type="SUPFAM" id="SSF52266">
    <property type="entry name" value="SGNH hydrolase"/>
    <property type="match status" value="1"/>
</dbReference>
<dbReference type="GO" id="GO:0016788">
    <property type="term" value="F:hydrolase activity, acting on ester bonds"/>
    <property type="evidence" value="ECO:0007669"/>
    <property type="project" value="InterPro"/>
</dbReference>
<dbReference type="InterPro" id="IPR051058">
    <property type="entry name" value="GDSL_Est/Lipase"/>
</dbReference>
<organism evidence="3 4">
    <name type="scientific">Basidiobolus meristosporus CBS 931.73</name>
    <dbReference type="NCBI Taxonomy" id="1314790"/>
    <lineage>
        <taxon>Eukaryota</taxon>
        <taxon>Fungi</taxon>
        <taxon>Fungi incertae sedis</taxon>
        <taxon>Zoopagomycota</taxon>
        <taxon>Entomophthoromycotina</taxon>
        <taxon>Basidiobolomycetes</taxon>
        <taxon>Basidiobolales</taxon>
        <taxon>Basidiobolaceae</taxon>
        <taxon>Basidiobolus</taxon>
    </lineage>
</organism>